<accession>A0A6J5SZU6</accession>
<evidence type="ECO:0008006" key="3">
    <source>
        <dbReference type="Google" id="ProtNLM"/>
    </source>
</evidence>
<proteinExistence type="predicted"/>
<dbReference type="GO" id="GO:0030198">
    <property type="term" value="P:extracellular matrix organization"/>
    <property type="evidence" value="ECO:0007669"/>
    <property type="project" value="TreeGrafter"/>
</dbReference>
<feature type="compositionally biased region" description="Low complexity" evidence="1">
    <location>
        <begin position="693"/>
        <end position="706"/>
    </location>
</feature>
<dbReference type="PANTHER" id="PTHR24023">
    <property type="entry name" value="COLLAGEN ALPHA"/>
    <property type="match status" value="1"/>
</dbReference>
<dbReference type="GO" id="GO:0031012">
    <property type="term" value="C:extracellular matrix"/>
    <property type="evidence" value="ECO:0007669"/>
    <property type="project" value="TreeGrafter"/>
</dbReference>
<dbReference type="Pfam" id="PF01391">
    <property type="entry name" value="Collagen"/>
    <property type="match status" value="1"/>
</dbReference>
<feature type="compositionally biased region" description="Polar residues" evidence="1">
    <location>
        <begin position="425"/>
        <end position="434"/>
    </location>
</feature>
<dbReference type="PANTHER" id="PTHR24023:SF1095">
    <property type="entry name" value="EGF-LIKE DOMAIN-CONTAINING PROTEIN"/>
    <property type="match status" value="1"/>
</dbReference>
<feature type="compositionally biased region" description="Low complexity" evidence="1">
    <location>
        <begin position="90"/>
        <end position="132"/>
    </location>
</feature>
<dbReference type="GO" id="GO:0005615">
    <property type="term" value="C:extracellular space"/>
    <property type="evidence" value="ECO:0007669"/>
    <property type="project" value="TreeGrafter"/>
</dbReference>
<organism evidence="2">
    <name type="scientific">uncultured Caudovirales phage</name>
    <dbReference type="NCBI Taxonomy" id="2100421"/>
    <lineage>
        <taxon>Viruses</taxon>
        <taxon>Duplodnaviria</taxon>
        <taxon>Heunggongvirae</taxon>
        <taxon>Uroviricota</taxon>
        <taxon>Caudoviricetes</taxon>
        <taxon>Peduoviridae</taxon>
        <taxon>Maltschvirus</taxon>
        <taxon>Maltschvirus maltsch</taxon>
    </lineage>
</organism>
<feature type="compositionally biased region" description="Gly residues" evidence="1">
    <location>
        <begin position="349"/>
        <end position="364"/>
    </location>
</feature>
<feature type="region of interest" description="Disordered" evidence="1">
    <location>
        <begin position="693"/>
        <end position="712"/>
    </location>
</feature>
<feature type="compositionally biased region" description="Gly residues" evidence="1">
    <location>
        <begin position="310"/>
        <end position="319"/>
    </location>
</feature>
<dbReference type="EMBL" id="LR797503">
    <property type="protein sequence ID" value="CAB4220945.1"/>
    <property type="molecule type" value="Genomic_DNA"/>
</dbReference>
<evidence type="ECO:0000313" key="2">
    <source>
        <dbReference type="EMBL" id="CAB4220945.1"/>
    </source>
</evidence>
<feature type="compositionally biased region" description="Low complexity" evidence="1">
    <location>
        <begin position="365"/>
        <end position="381"/>
    </location>
</feature>
<feature type="region of interest" description="Disordered" evidence="1">
    <location>
        <begin position="90"/>
        <end position="166"/>
    </location>
</feature>
<protein>
    <recommendedName>
        <fullName evidence="3">Collagen triple helix repeat</fullName>
    </recommendedName>
</protein>
<dbReference type="InterPro" id="IPR008160">
    <property type="entry name" value="Collagen"/>
</dbReference>
<dbReference type="GO" id="GO:0030020">
    <property type="term" value="F:extracellular matrix structural constituent conferring tensile strength"/>
    <property type="evidence" value="ECO:0007669"/>
    <property type="project" value="TreeGrafter"/>
</dbReference>
<gene>
    <name evidence="2" type="ORF">UFOVP1636_83</name>
</gene>
<evidence type="ECO:0000256" key="1">
    <source>
        <dbReference type="SAM" id="MobiDB-lite"/>
    </source>
</evidence>
<feature type="compositionally biased region" description="Low complexity" evidence="1">
    <location>
        <begin position="390"/>
        <end position="424"/>
    </location>
</feature>
<feature type="compositionally biased region" description="Gly residues" evidence="1">
    <location>
        <begin position="148"/>
        <end position="157"/>
    </location>
</feature>
<feature type="compositionally biased region" description="Low complexity" evidence="1">
    <location>
        <begin position="320"/>
        <end position="348"/>
    </location>
</feature>
<reference evidence="2" key="1">
    <citation type="submission" date="2020-05" db="EMBL/GenBank/DDBJ databases">
        <authorList>
            <person name="Chiriac C."/>
            <person name="Salcher M."/>
            <person name="Ghai R."/>
            <person name="Kavagutti S V."/>
        </authorList>
    </citation>
    <scope>NUCLEOTIDE SEQUENCE</scope>
</reference>
<name>A0A6J5SZU6_9CAUD</name>
<dbReference type="InterPro" id="IPR050149">
    <property type="entry name" value="Collagen_superfamily"/>
</dbReference>
<feature type="region of interest" description="Disordered" evidence="1">
    <location>
        <begin position="294"/>
        <end position="449"/>
    </location>
</feature>
<sequence>MATGYGSTTSTSTVNIQLGNATFAVADISDYKVGTRVRVINDDQNYLEGVITQIVTNAQGASVTVSVDSIAGFGSRSRWSFSIAGAIGAQGPTGEAGPTGATGPAGANGTKGATGEQGIPGTAAAIGATGRPGNRGLNGATGPTGAVGDTGGIGETGSTGPTGPSFTILGTIPTVGADTADIPSVTANIELAFGPSVSSSSVIALDTGHLWFYDTEWTDLGYFRGDTGSTGPRGAGYVGSRGATGFTGPLGYVGSRGVPGIDGTPGGATGLIGYTGSRGITGASGVGTTGATGVAGPAGVGTQGPAGPQGNPGGFGATGATGPTGRTGATGTPGPVGPVGNQGIQGIPGSPGGATGATGSGATGPTGPRGSTGPTGETGPTGDPGGATGETGPTGDTGDTGPYGPKGSTGFTGATGASGPAGTSVQIKGSTGSSGFLPATGNTPGDGWITSDTGRLWVYTGPPTNGFVNVGVIVGASGPTGAIGSTGASGFTGATGFTGNSGSTGPIGLTGNIGATGIGYRGLTSVTPITIIEGDTQELTFTTNLLATRIAFSSGDRVRASAILSTDQTFVEGDIVSFTGNTLILNPTNSGGSGLYSSWNFAISGIQGGIGPIGQTGPTGETGVGFIIGKTYTSVTELEGDTGPDIIPGQFAIIDSGTADYVDNAKVYLWNGNAFTFVTDLSGAQGIKGETGATGFTGPAGPAGSRGSTGAGTTGATGVGYDLMTSTSTATISSGPKTFAVNKIGAFSVGSRVVVSYTTVPSNSISGYINSFNANTNVVTLIADITTGAGTYSNWTFSINGYPGATGIPGATGPTGYTGAKGDAGDKGGLRYYYDSSTTAGIGTNGSIRTNTNSTGATLMYINAIEYSGQNLGGYISQWATSNSLIKGQLYIKPSGSGTTTSVWNVTGVTNNTTYYTLDVTYVSGNLPANATQLAINYSKTGDAGTRGGTGPTGPTGSTGAGTTGATGFTGNIGPTGATGPTGYVGSRGSTGPSGYVGSRGATGAPGAGGSITFGNTIVTSIIDSTTTPLLFTGNINGNLGPIVVTANVNTIEFSLGNIVNASVAENVLMAGNIISSNPFLVPDWSQGTVQSYKAMASFTLYEPLNMPAGSSITLIVQQGTGGGKLMTVGNNTIKFAGGVKALSSAANAIDMINIFRVNNGATGAFTSNVYLAAISLGYS</sequence>